<name>A0A1G6TWL0_NIADE</name>
<evidence type="ECO:0000313" key="2">
    <source>
        <dbReference type="EMBL" id="SDD33488.1"/>
    </source>
</evidence>
<dbReference type="AlphaFoldDB" id="A0A1G6TWL0"/>
<keyword evidence="3" id="KW-1185">Reference proteome</keyword>
<evidence type="ECO:0000256" key="1">
    <source>
        <dbReference type="SAM" id="SignalP"/>
    </source>
</evidence>
<evidence type="ECO:0000313" key="3">
    <source>
        <dbReference type="Proteomes" id="UP000198757"/>
    </source>
</evidence>
<gene>
    <name evidence="2" type="ORF">SAMN04487894_10862</name>
</gene>
<dbReference type="RefSeq" id="WP_143019791.1">
    <property type="nucleotide sequence ID" value="NZ_FMZO01000008.1"/>
</dbReference>
<feature type="signal peptide" evidence="1">
    <location>
        <begin position="1"/>
        <end position="23"/>
    </location>
</feature>
<protein>
    <recommendedName>
        <fullName evidence="4">Outer membrane protein beta-barrel domain-containing protein</fullName>
    </recommendedName>
</protein>
<sequence>MKKLLFPAFCLLGLSLFSFNARAQTELQKNSIGISPGVQWIDGMGARPSLHISYEHRISFYSGIETGVSYASLVAAATTGGTDLKPKKTYYHLFTLPLLYRLHTKIIDVAAGPSLNIQTSLPPGSKTAALSQGMKKDPGQPALGYLLKASKPVRLNKRLTLDPQAGIYGNQYLKQPQWTTGIGLKYRF</sequence>
<feature type="chain" id="PRO_5011602889" description="Outer membrane protein beta-barrel domain-containing protein" evidence="1">
    <location>
        <begin position="24"/>
        <end position="188"/>
    </location>
</feature>
<reference evidence="3" key="1">
    <citation type="submission" date="2016-10" db="EMBL/GenBank/DDBJ databases">
        <authorList>
            <person name="Varghese N."/>
            <person name="Submissions S."/>
        </authorList>
    </citation>
    <scope>NUCLEOTIDE SEQUENCE [LARGE SCALE GENOMIC DNA]</scope>
    <source>
        <strain evidence="3">DSM 25811 / CCM 8410 / LMG 26954 / E90</strain>
    </source>
</reference>
<dbReference type="STRING" id="1285928.SAMN04487894_10862"/>
<proteinExistence type="predicted"/>
<keyword evidence="1" id="KW-0732">Signal</keyword>
<accession>A0A1G6TWL0</accession>
<dbReference type="OrthoDB" id="825986at2"/>
<dbReference type="Proteomes" id="UP000198757">
    <property type="component" value="Unassembled WGS sequence"/>
</dbReference>
<organism evidence="2 3">
    <name type="scientific">Niabella drilacis (strain DSM 25811 / CCM 8410 / CCUG 62505 / LMG 26954 / E90)</name>
    <dbReference type="NCBI Taxonomy" id="1285928"/>
    <lineage>
        <taxon>Bacteria</taxon>
        <taxon>Pseudomonadati</taxon>
        <taxon>Bacteroidota</taxon>
        <taxon>Chitinophagia</taxon>
        <taxon>Chitinophagales</taxon>
        <taxon>Chitinophagaceae</taxon>
        <taxon>Niabella</taxon>
    </lineage>
</organism>
<dbReference type="EMBL" id="FMZO01000008">
    <property type="protein sequence ID" value="SDD33488.1"/>
    <property type="molecule type" value="Genomic_DNA"/>
</dbReference>
<evidence type="ECO:0008006" key="4">
    <source>
        <dbReference type="Google" id="ProtNLM"/>
    </source>
</evidence>